<dbReference type="EMBL" id="JAPDOD010000052">
    <property type="protein sequence ID" value="MDA0165799.1"/>
    <property type="molecule type" value="Genomic_DNA"/>
</dbReference>
<dbReference type="RefSeq" id="WP_270045061.1">
    <property type="nucleotide sequence ID" value="NZ_JAPDOD010000052.1"/>
</dbReference>
<dbReference type="Pfam" id="PF10604">
    <property type="entry name" value="Polyketide_cyc2"/>
    <property type="match status" value="1"/>
</dbReference>
<protein>
    <submittedName>
        <fullName evidence="1">SRPBCC family protein</fullName>
    </submittedName>
</protein>
<comment type="caution">
    <text evidence="1">The sequence shown here is derived from an EMBL/GenBank/DDBJ whole genome shotgun (WGS) entry which is preliminary data.</text>
</comment>
<sequence>MRSITATVIVEGPGIEAEQLWHDRSRWASWIDGFGGLSKLEGEWPLAGARRVWTMRVGSPTASRGLIAERVSSYAAGDGQVLTFEDERVTGVQRVRFETDGVRTRISVTMELATKTSLAPARKWWLRRQLRGALNRSLARFSYELAAERDR</sequence>
<dbReference type="SUPFAM" id="SSF55961">
    <property type="entry name" value="Bet v1-like"/>
    <property type="match status" value="1"/>
</dbReference>
<dbReference type="CDD" id="cd07812">
    <property type="entry name" value="SRPBCC"/>
    <property type="match status" value="1"/>
</dbReference>
<evidence type="ECO:0000313" key="1">
    <source>
        <dbReference type="EMBL" id="MDA0165799.1"/>
    </source>
</evidence>
<evidence type="ECO:0000313" key="2">
    <source>
        <dbReference type="Proteomes" id="UP001149140"/>
    </source>
</evidence>
<gene>
    <name evidence="1" type="ORF">OM076_36370</name>
</gene>
<reference evidence="1" key="1">
    <citation type="submission" date="2022-10" db="EMBL/GenBank/DDBJ databases">
        <title>The WGS of Solirubrobacter ginsenosidimutans DSM 21036.</title>
        <authorList>
            <person name="Jiang Z."/>
        </authorList>
    </citation>
    <scope>NUCLEOTIDE SEQUENCE</scope>
    <source>
        <strain evidence="1">DSM 21036</strain>
    </source>
</reference>
<dbReference type="Proteomes" id="UP001149140">
    <property type="component" value="Unassembled WGS sequence"/>
</dbReference>
<accession>A0A9X3MZT7</accession>
<organism evidence="1 2">
    <name type="scientific">Solirubrobacter ginsenosidimutans</name>
    <dbReference type="NCBI Taxonomy" id="490573"/>
    <lineage>
        <taxon>Bacteria</taxon>
        <taxon>Bacillati</taxon>
        <taxon>Actinomycetota</taxon>
        <taxon>Thermoleophilia</taxon>
        <taxon>Solirubrobacterales</taxon>
        <taxon>Solirubrobacteraceae</taxon>
        <taxon>Solirubrobacter</taxon>
    </lineage>
</organism>
<dbReference type="AlphaFoldDB" id="A0A9X3MZT7"/>
<dbReference type="InterPro" id="IPR023393">
    <property type="entry name" value="START-like_dom_sf"/>
</dbReference>
<dbReference type="Gene3D" id="3.30.530.20">
    <property type="match status" value="1"/>
</dbReference>
<name>A0A9X3MZT7_9ACTN</name>
<keyword evidence="2" id="KW-1185">Reference proteome</keyword>
<proteinExistence type="predicted"/>
<dbReference type="InterPro" id="IPR019587">
    <property type="entry name" value="Polyketide_cyclase/dehydratase"/>
</dbReference>